<evidence type="ECO:0000313" key="2">
    <source>
        <dbReference type="Proteomes" id="UP000639274"/>
    </source>
</evidence>
<reference evidence="1 2" key="1">
    <citation type="submission" date="2021-03" db="EMBL/GenBank/DDBJ databases">
        <title>Lysobacter sp. nov. isolated from soil of gangwondo yeongwol, south Korea.</title>
        <authorList>
            <person name="Kim K.R."/>
            <person name="Kim K.H."/>
            <person name="Jeon C.O."/>
        </authorList>
    </citation>
    <scope>NUCLEOTIDE SEQUENCE [LARGE SCALE GENOMIC DNA]</scope>
    <source>
        <strain evidence="1 2">R19</strain>
    </source>
</reference>
<proteinExistence type="predicted"/>
<organism evidence="1 2">
    <name type="scientific">Agrilutibacter solisilvae</name>
    <dbReference type="NCBI Taxonomy" id="2763317"/>
    <lineage>
        <taxon>Bacteria</taxon>
        <taxon>Pseudomonadati</taxon>
        <taxon>Pseudomonadota</taxon>
        <taxon>Gammaproteobacteria</taxon>
        <taxon>Lysobacterales</taxon>
        <taxon>Lysobacteraceae</taxon>
        <taxon>Agrilutibacter</taxon>
    </lineage>
</organism>
<dbReference type="AlphaFoldDB" id="A0A974XY81"/>
<gene>
    <name evidence="1" type="ORF">I8J32_014730</name>
</gene>
<dbReference type="Proteomes" id="UP000639274">
    <property type="component" value="Chromosome"/>
</dbReference>
<dbReference type="EMBL" id="CP071518">
    <property type="protein sequence ID" value="QSX77961.1"/>
    <property type="molecule type" value="Genomic_DNA"/>
</dbReference>
<accession>A0A974XY81</accession>
<evidence type="ECO:0000313" key="1">
    <source>
        <dbReference type="EMBL" id="QSX77961.1"/>
    </source>
</evidence>
<dbReference type="KEGG" id="lsf:I8J32_014730"/>
<dbReference type="RefSeq" id="WP_200615852.1">
    <property type="nucleotide sequence ID" value="NZ_CP071518.1"/>
</dbReference>
<sequence length="45" mass="4885">MSELDAQIDEADDQVPEDSRWIERLSGAVSDYEVMGAEDAAGLSL</sequence>
<keyword evidence="2" id="KW-1185">Reference proteome</keyword>
<protein>
    <submittedName>
        <fullName evidence="1">Uncharacterized protein</fullName>
    </submittedName>
</protein>
<name>A0A974XY81_9GAMM</name>